<accession>X0S124</accession>
<dbReference type="SUPFAM" id="SSF53448">
    <property type="entry name" value="Nucleotide-diphospho-sugar transferases"/>
    <property type="match status" value="1"/>
</dbReference>
<protein>
    <recommendedName>
        <fullName evidence="1">Glycosyltransferase 2-like domain-containing protein</fullName>
    </recommendedName>
</protein>
<organism evidence="2">
    <name type="scientific">marine sediment metagenome</name>
    <dbReference type="NCBI Taxonomy" id="412755"/>
    <lineage>
        <taxon>unclassified sequences</taxon>
        <taxon>metagenomes</taxon>
        <taxon>ecological metagenomes</taxon>
    </lineage>
</organism>
<dbReference type="PANTHER" id="PTHR43179:SF7">
    <property type="entry name" value="RHAMNOSYLTRANSFERASE WBBL"/>
    <property type="match status" value="1"/>
</dbReference>
<reference evidence="2" key="1">
    <citation type="journal article" date="2014" name="Front. Microbiol.">
        <title>High frequency of phylogenetically diverse reductive dehalogenase-homologous genes in deep subseafloor sedimentary metagenomes.</title>
        <authorList>
            <person name="Kawai M."/>
            <person name="Futagami T."/>
            <person name="Toyoda A."/>
            <person name="Takaki Y."/>
            <person name="Nishi S."/>
            <person name="Hori S."/>
            <person name="Arai W."/>
            <person name="Tsubouchi T."/>
            <person name="Morono Y."/>
            <person name="Uchiyama I."/>
            <person name="Ito T."/>
            <person name="Fujiyama A."/>
            <person name="Inagaki F."/>
            <person name="Takami H."/>
        </authorList>
    </citation>
    <scope>NUCLEOTIDE SEQUENCE</scope>
    <source>
        <strain evidence="2">Expedition CK06-06</strain>
    </source>
</reference>
<dbReference type="InterPro" id="IPR001173">
    <property type="entry name" value="Glyco_trans_2-like"/>
</dbReference>
<dbReference type="Gene3D" id="3.90.550.10">
    <property type="entry name" value="Spore Coat Polysaccharide Biosynthesis Protein SpsA, Chain A"/>
    <property type="match status" value="1"/>
</dbReference>
<comment type="caution">
    <text evidence="2">The sequence shown here is derived from an EMBL/GenBank/DDBJ whole genome shotgun (WGS) entry which is preliminary data.</text>
</comment>
<feature type="domain" description="Glycosyltransferase 2-like" evidence="1">
    <location>
        <begin position="48"/>
        <end position="165"/>
    </location>
</feature>
<evidence type="ECO:0000313" key="2">
    <source>
        <dbReference type="EMBL" id="GAF74759.1"/>
    </source>
</evidence>
<dbReference type="InterPro" id="IPR029044">
    <property type="entry name" value="Nucleotide-diphossugar_trans"/>
</dbReference>
<dbReference type="CDD" id="cd04186">
    <property type="entry name" value="GT_2_like_c"/>
    <property type="match status" value="1"/>
</dbReference>
<dbReference type="AlphaFoldDB" id="X0S124"/>
<evidence type="ECO:0000259" key="1">
    <source>
        <dbReference type="Pfam" id="PF00535"/>
    </source>
</evidence>
<dbReference type="PANTHER" id="PTHR43179">
    <property type="entry name" value="RHAMNOSYLTRANSFERASE WBBL"/>
    <property type="match status" value="1"/>
</dbReference>
<dbReference type="EMBL" id="BARS01009447">
    <property type="protein sequence ID" value="GAF74759.1"/>
    <property type="molecule type" value="Genomic_DNA"/>
</dbReference>
<name>X0S124_9ZZZZ</name>
<gene>
    <name evidence="2" type="ORF">S01H1_17763</name>
</gene>
<feature type="non-terminal residue" evidence="2">
    <location>
        <position position="1"/>
    </location>
</feature>
<dbReference type="Pfam" id="PF00535">
    <property type="entry name" value="Glycos_transf_2"/>
    <property type="match status" value="1"/>
</dbReference>
<sequence>RPEFALLLPMAEIGHKPWRKVCTYQFPEGRLGSPRYMDVPAHEGPLVSIIIPTPGRDKHLRRCVNSIYSHTTTPFEVIIIDNGSEDGTFKFLEQEQWRGNFHGVRLNANVGFQKATNFGMDRAKGKYLLLFNDDAWVESLMPDGRDWLRTLIDALEADPSLGLVGPHEGDSPALGGKVLYFWCVMMRRTLYEQVGPLDDVLFFNYGGDDDYCERVRRAGHGVKVVPGFEGRLRHFMNLVPEKQKNEELEKSRAALRGKYPELVREPVTA</sequence>
<proteinExistence type="predicted"/>